<keyword evidence="4" id="KW-0859">Xylose metabolism</keyword>
<dbReference type="EC" id="2.7.1.17" evidence="4"/>
<comment type="function">
    <text evidence="4">Phosphorylates D-xylulose to produce D-xylulose 5-phosphate, a molecule that may play an important role in the regulation of glucose metabolism and lipogenesis.</text>
</comment>
<dbReference type="OrthoDB" id="1728974at2759"/>
<comment type="catalytic activity">
    <reaction evidence="4">
        <text>D-xylulose + ATP = D-xylulose 5-phosphate + ADP + H(+)</text>
        <dbReference type="Rhea" id="RHEA:10964"/>
        <dbReference type="ChEBI" id="CHEBI:15378"/>
        <dbReference type="ChEBI" id="CHEBI:17140"/>
        <dbReference type="ChEBI" id="CHEBI:30616"/>
        <dbReference type="ChEBI" id="CHEBI:57737"/>
        <dbReference type="ChEBI" id="CHEBI:456216"/>
        <dbReference type="EC" id="2.7.1.17"/>
    </reaction>
</comment>
<dbReference type="InterPro" id="IPR018485">
    <property type="entry name" value="FGGY_C"/>
</dbReference>
<dbReference type="Pfam" id="PF02782">
    <property type="entry name" value="FGGY_C"/>
    <property type="match status" value="1"/>
</dbReference>
<keyword evidence="4" id="KW-0067">ATP-binding</keyword>
<sequence>MCHRRSPDYSGNTYLGLHLGTDKFRALILDANLKAIYFSQVRYDVDLPEYGTKYGTVTDGGPMEFLACPVMWVKALDMLLNSLESQGADMHSIVAVSAAGQHHGCVFWSDLGLRRLCNLNPHLRLHEQLPESAFELIRSPTWRDTSTDKEVLEMTQAVGGSLEMAAITGSRTYARFTGPQIRKVFKQCPEHYERTPRISLLSSFVTSLLIGGMAAISVCDASGMNLLDLGQNKWSQKCLDACAPDLARRLRKPVASSQLQGHIADYYVKRWNFRPDCMVLSGTGSKGAELAGVLVEKDFIVISLDVSDTITMPLTKAPHLEEGHVMRHATRPDQFMGLLCFRNGLVARTIICEEVAKGNFDQFYAMLDATPKGNGGNLAVHFYDREILPISKGVLRWDPTMDNQQQECLRGVPSFETPEMEVRALLEGQIIHHCAISREMGFGPDPNTKVIVVGNDAKYHNLLQIVADVFNTPVYKRSGPEVCLLGSAFRARYAFYEHRERPCNCRACRRRGCREPKLSFHEFFRNVPSGLTLAAEPDPDSAKTYAPLFGRISQMCQLLGAQGAQFLDSKMNL</sequence>
<evidence type="ECO:0000256" key="3">
    <source>
        <dbReference type="ARBA" id="ARBA00022777"/>
    </source>
</evidence>
<comment type="similarity">
    <text evidence="1 4">Belongs to the FGGY kinase family.</text>
</comment>
<evidence type="ECO:0000313" key="8">
    <source>
        <dbReference type="RefSeq" id="XP_017028898.1"/>
    </source>
</evidence>
<proteinExistence type="inferred from homology"/>
<dbReference type="Gene3D" id="3.30.420.40">
    <property type="match status" value="2"/>
</dbReference>
<dbReference type="CDD" id="cd07776">
    <property type="entry name" value="ASKHA_NBD_FGGY_SpXK-like"/>
    <property type="match status" value="1"/>
</dbReference>
<keyword evidence="4" id="KW-0119">Carbohydrate metabolism</keyword>
<dbReference type="GO" id="GO:0005524">
    <property type="term" value="F:ATP binding"/>
    <property type="evidence" value="ECO:0007669"/>
    <property type="project" value="UniProtKB-KW"/>
</dbReference>
<evidence type="ECO:0000256" key="4">
    <source>
        <dbReference type="RuleBase" id="RU367058"/>
    </source>
</evidence>
<evidence type="ECO:0000256" key="2">
    <source>
        <dbReference type="ARBA" id="ARBA00022679"/>
    </source>
</evidence>
<dbReference type="PANTHER" id="PTHR10196:SF57">
    <property type="entry name" value="XYLULOSE KINASE"/>
    <property type="match status" value="1"/>
</dbReference>
<dbReference type="PANTHER" id="PTHR10196">
    <property type="entry name" value="SUGAR KINASE"/>
    <property type="match status" value="1"/>
</dbReference>
<evidence type="ECO:0000259" key="5">
    <source>
        <dbReference type="Pfam" id="PF00370"/>
    </source>
</evidence>
<dbReference type="GO" id="GO:0042732">
    <property type="term" value="P:D-xylose metabolic process"/>
    <property type="evidence" value="ECO:0007669"/>
    <property type="project" value="UniProtKB-UniRule"/>
</dbReference>
<evidence type="ECO:0000259" key="6">
    <source>
        <dbReference type="Pfam" id="PF02782"/>
    </source>
</evidence>
<organism evidence="7 8">
    <name type="scientific">Drosophila kikkawai</name>
    <name type="common">Fruit fly</name>
    <dbReference type="NCBI Taxonomy" id="30033"/>
    <lineage>
        <taxon>Eukaryota</taxon>
        <taxon>Metazoa</taxon>
        <taxon>Ecdysozoa</taxon>
        <taxon>Arthropoda</taxon>
        <taxon>Hexapoda</taxon>
        <taxon>Insecta</taxon>
        <taxon>Pterygota</taxon>
        <taxon>Neoptera</taxon>
        <taxon>Endopterygota</taxon>
        <taxon>Diptera</taxon>
        <taxon>Brachycera</taxon>
        <taxon>Muscomorpha</taxon>
        <taxon>Ephydroidea</taxon>
        <taxon>Drosophilidae</taxon>
        <taxon>Drosophila</taxon>
        <taxon>Sophophora</taxon>
    </lineage>
</organism>
<dbReference type="InterPro" id="IPR043129">
    <property type="entry name" value="ATPase_NBD"/>
</dbReference>
<dbReference type="AlphaFoldDB" id="A0A6P4J2Z7"/>
<dbReference type="GeneID" id="108079157"/>
<feature type="domain" description="Carbohydrate kinase FGGY N-terminal" evidence="5">
    <location>
        <begin position="140"/>
        <end position="284"/>
    </location>
</feature>
<gene>
    <name evidence="8" type="primary">LOC108079157</name>
</gene>
<reference evidence="7" key="1">
    <citation type="submission" date="2025-05" db="UniProtKB">
        <authorList>
            <consortium name="RefSeq"/>
        </authorList>
    </citation>
    <scope>NUCLEOTIDE SEQUENCE [LARGE SCALE GENOMIC DNA]</scope>
    <source>
        <strain evidence="7">14028-0561.14</strain>
    </source>
</reference>
<keyword evidence="7" id="KW-1185">Reference proteome</keyword>
<dbReference type="OMA" id="GCVFWSD"/>
<keyword evidence="2 4" id="KW-0808">Transferase</keyword>
<accession>A0A6P4J2Z7</accession>
<feature type="domain" description="Carbohydrate kinase FGGY C-terminal" evidence="6">
    <location>
        <begin position="397"/>
        <end position="494"/>
    </location>
</feature>
<dbReference type="InterPro" id="IPR018484">
    <property type="entry name" value="FGGY_N"/>
</dbReference>
<protein>
    <recommendedName>
        <fullName evidence="4">Xylulose kinase</fullName>
        <ecNumber evidence="4">2.7.1.17</ecNumber>
    </recommendedName>
</protein>
<dbReference type="GO" id="GO:0004856">
    <property type="term" value="F:D-xylulokinase activity"/>
    <property type="evidence" value="ECO:0007669"/>
    <property type="project" value="UniProtKB-UniRule"/>
</dbReference>
<dbReference type="RefSeq" id="XP_017028898.1">
    <property type="nucleotide sequence ID" value="XM_017173409.3"/>
</dbReference>
<dbReference type="Proteomes" id="UP001652661">
    <property type="component" value="Chromosome 2L"/>
</dbReference>
<dbReference type="InterPro" id="IPR042024">
    <property type="entry name" value="D-XK_euk"/>
</dbReference>
<dbReference type="GO" id="GO:0005997">
    <property type="term" value="P:xylulose metabolic process"/>
    <property type="evidence" value="ECO:0007669"/>
    <property type="project" value="UniProtKB-UniRule"/>
</dbReference>
<evidence type="ECO:0000313" key="7">
    <source>
        <dbReference type="Proteomes" id="UP001652661"/>
    </source>
</evidence>
<dbReference type="SUPFAM" id="SSF53067">
    <property type="entry name" value="Actin-like ATPase domain"/>
    <property type="match status" value="2"/>
</dbReference>
<reference evidence="8" key="2">
    <citation type="submission" date="2025-08" db="UniProtKB">
        <authorList>
            <consortium name="RefSeq"/>
        </authorList>
    </citation>
    <scope>IDENTIFICATION</scope>
    <source>
        <strain evidence="8">14028-0561.14</strain>
        <tissue evidence="8">Whole fly</tissue>
    </source>
</reference>
<name>A0A6P4J2Z7_DROKI</name>
<keyword evidence="3 4" id="KW-0418">Kinase</keyword>
<evidence type="ECO:0000256" key="1">
    <source>
        <dbReference type="ARBA" id="ARBA00009156"/>
    </source>
</evidence>
<dbReference type="Pfam" id="PF00370">
    <property type="entry name" value="FGGY_N"/>
    <property type="match status" value="1"/>
</dbReference>
<keyword evidence="4" id="KW-0547">Nucleotide-binding</keyword>
<dbReference type="GO" id="GO:0005829">
    <property type="term" value="C:cytosol"/>
    <property type="evidence" value="ECO:0007669"/>
    <property type="project" value="TreeGrafter"/>
</dbReference>